<dbReference type="PANTHER" id="PTHR38731:SF1">
    <property type="entry name" value="FECR PROTEIN DOMAIN-CONTAINING PROTEIN"/>
    <property type="match status" value="1"/>
</dbReference>
<feature type="compositionally biased region" description="Basic and acidic residues" evidence="1">
    <location>
        <begin position="209"/>
        <end position="233"/>
    </location>
</feature>
<dbReference type="PANTHER" id="PTHR38731">
    <property type="entry name" value="LIPL45-RELATED LIPOPROTEIN-RELATED"/>
    <property type="match status" value="1"/>
</dbReference>
<reference evidence="3" key="1">
    <citation type="submission" date="2018-05" db="EMBL/GenBank/DDBJ databases">
        <authorList>
            <person name="Lanie J.A."/>
            <person name="Ng W.-L."/>
            <person name="Kazmierczak K.M."/>
            <person name="Andrzejewski T.M."/>
            <person name="Davidsen T.M."/>
            <person name="Wayne K.J."/>
            <person name="Tettelin H."/>
            <person name="Glass J.I."/>
            <person name="Rusch D."/>
            <person name="Podicherti R."/>
            <person name="Tsui H.-C.T."/>
            <person name="Winkler M.E."/>
        </authorList>
    </citation>
    <scope>NUCLEOTIDE SEQUENCE</scope>
</reference>
<evidence type="ECO:0000259" key="2">
    <source>
        <dbReference type="Pfam" id="PF04773"/>
    </source>
</evidence>
<accession>A0A382E4K4</accession>
<evidence type="ECO:0000256" key="1">
    <source>
        <dbReference type="SAM" id="MobiDB-lite"/>
    </source>
</evidence>
<name>A0A382E4K4_9ZZZZ</name>
<dbReference type="InterPro" id="IPR006860">
    <property type="entry name" value="FecR"/>
</dbReference>
<feature type="non-terminal residue" evidence="3">
    <location>
        <position position="255"/>
    </location>
</feature>
<feature type="compositionally biased region" description="Acidic residues" evidence="1">
    <location>
        <begin position="236"/>
        <end position="255"/>
    </location>
</feature>
<dbReference type="EMBL" id="UINC01042659">
    <property type="protein sequence ID" value="SVB45598.1"/>
    <property type="molecule type" value="Genomic_DNA"/>
</dbReference>
<sequence length="255" mass="28336">MFFENMSIFSKYSGTIIIFLSLSILEVVQSETIARMIKTKGEVMIKRLGSSGYDKVAKPGAEINNGDACEVGSQEFAAVVYLDDRSIVKIKENTRFQFIDTPNTRTVNIELGTLLNDIKTQKKSKTFRIETPVSVASVKGTKFAVVVNPSGVDQFYGMEGIVEVMNLVTGKTVSLTPGTKVISDIAGNIIQAPATPNEYPEDPDPEVEEPPREEEIKEDIKEEPKKVEKKQIEQELAPEPEEEIKEIEEESIEDS</sequence>
<protein>
    <recommendedName>
        <fullName evidence="2">FecR protein domain-containing protein</fullName>
    </recommendedName>
</protein>
<proteinExistence type="predicted"/>
<gene>
    <name evidence="3" type="ORF">METZ01_LOCUS198452</name>
</gene>
<feature type="domain" description="FecR protein" evidence="2">
    <location>
        <begin position="78"/>
        <end position="145"/>
    </location>
</feature>
<dbReference type="Pfam" id="PF04773">
    <property type="entry name" value="FecR"/>
    <property type="match status" value="1"/>
</dbReference>
<evidence type="ECO:0000313" key="3">
    <source>
        <dbReference type="EMBL" id="SVB45598.1"/>
    </source>
</evidence>
<dbReference type="Gene3D" id="2.60.120.1440">
    <property type="match status" value="1"/>
</dbReference>
<feature type="compositionally biased region" description="Acidic residues" evidence="1">
    <location>
        <begin position="199"/>
        <end position="208"/>
    </location>
</feature>
<dbReference type="AlphaFoldDB" id="A0A382E4K4"/>
<feature type="region of interest" description="Disordered" evidence="1">
    <location>
        <begin position="192"/>
        <end position="255"/>
    </location>
</feature>
<organism evidence="3">
    <name type="scientific">marine metagenome</name>
    <dbReference type="NCBI Taxonomy" id="408172"/>
    <lineage>
        <taxon>unclassified sequences</taxon>
        <taxon>metagenomes</taxon>
        <taxon>ecological metagenomes</taxon>
    </lineage>
</organism>